<dbReference type="PANTHER" id="PTHR30621">
    <property type="entry name" value="GLUTAMINE SYNTHETASE ADENYLYLTRANSFERASE"/>
    <property type="match status" value="1"/>
</dbReference>
<evidence type="ECO:0000256" key="1">
    <source>
        <dbReference type="ARBA" id="ARBA00022679"/>
    </source>
</evidence>
<dbReference type="GO" id="GO:0000820">
    <property type="term" value="P:regulation of glutamine family amino acid metabolic process"/>
    <property type="evidence" value="ECO:0007669"/>
    <property type="project" value="TreeGrafter"/>
</dbReference>
<dbReference type="PANTHER" id="PTHR30621:SF0">
    <property type="entry name" value="BIFUNCTIONAL GLUTAMINE SYNTHETASE ADENYLYLTRANSFERASE_ADENYLYL-REMOVING ENZYME"/>
    <property type="match status" value="1"/>
</dbReference>
<dbReference type="Pfam" id="PF08335">
    <property type="entry name" value="GlnD_UR_UTase"/>
    <property type="match status" value="1"/>
</dbReference>
<evidence type="ECO:0000256" key="5">
    <source>
        <dbReference type="ARBA" id="ARBA00022842"/>
    </source>
</evidence>
<feature type="domain" description="Glutamate-ammonia ligase adenylyltransferase repeated" evidence="7">
    <location>
        <begin position="531"/>
        <end position="769"/>
    </location>
</feature>
<evidence type="ECO:0000256" key="3">
    <source>
        <dbReference type="ARBA" id="ARBA00022741"/>
    </source>
</evidence>
<dbReference type="SUPFAM" id="SSF81301">
    <property type="entry name" value="Nucleotidyltransferase"/>
    <property type="match status" value="2"/>
</dbReference>
<dbReference type="GO" id="GO:0005829">
    <property type="term" value="C:cytosol"/>
    <property type="evidence" value="ECO:0007669"/>
    <property type="project" value="TreeGrafter"/>
</dbReference>
<evidence type="ECO:0000259" key="8">
    <source>
        <dbReference type="Pfam" id="PF08335"/>
    </source>
</evidence>
<dbReference type="OrthoDB" id="9759366at2"/>
<dbReference type="SUPFAM" id="SSF81593">
    <property type="entry name" value="Nucleotidyltransferase substrate binding subunit/domain"/>
    <property type="match status" value="2"/>
</dbReference>
<keyword evidence="5" id="KW-0460">Magnesium</keyword>
<dbReference type="InterPro" id="IPR013546">
    <property type="entry name" value="PII_UdlTrfase/GS_AdlTrfase"/>
</dbReference>
<keyword evidence="1 9" id="KW-0808">Transferase</keyword>
<evidence type="ECO:0000259" key="7">
    <source>
        <dbReference type="Pfam" id="PF03710"/>
    </source>
</evidence>
<dbReference type="EMBL" id="OMOI01000001">
    <property type="protein sequence ID" value="SPF76180.1"/>
    <property type="molecule type" value="Genomic_DNA"/>
</dbReference>
<reference evidence="9 10" key="1">
    <citation type="submission" date="2018-03" db="EMBL/GenBank/DDBJ databases">
        <authorList>
            <person name="Keele B.F."/>
        </authorList>
    </citation>
    <scope>NUCLEOTIDE SEQUENCE [LARGE SCALE GENOMIC DNA]</scope>
    <source>
        <strain evidence="9 10">CECT 8811</strain>
    </source>
</reference>
<keyword evidence="2 9" id="KW-0548">Nucleotidyltransferase</keyword>
<evidence type="ECO:0000313" key="9">
    <source>
        <dbReference type="EMBL" id="SPF76180.1"/>
    </source>
</evidence>
<dbReference type="GO" id="GO:0005524">
    <property type="term" value="F:ATP binding"/>
    <property type="evidence" value="ECO:0007669"/>
    <property type="project" value="UniProtKB-KW"/>
</dbReference>
<dbReference type="Proteomes" id="UP000244911">
    <property type="component" value="Unassembled WGS sequence"/>
</dbReference>
<feature type="domain" description="Glutamate-ammonia ligase adenylyltransferase repeated" evidence="7">
    <location>
        <begin position="43"/>
        <end position="276"/>
    </location>
</feature>
<evidence type="ECO:0000256" key="2">
    <source>
        <dbReference type="ARBA" id="ARBA00022695"/>
    </source>
</evidence>
<organism evidence="9 10">
    <name type="scientific">Aliiroseovarius pelagivivens</name>
    <dbReference type="NCBI Taxonomy" id="1639690"/>
    <lineage>
        <taxon>Bacteria</taxon>
        <taxon>Pseudomonadati</taxon>
        <taxon>Pseudomonadota</taxon>
        <taxon>Alphaproteobacteria</taxon>
        <taxon>Rhodobacterales</taxon>
        <taxon>Paracoccaceae</taxon>
        <taxon>Aliiroseovarius</taxon>
    </lineage>
</organism>
<feature type="domain" description="PII-uridylyltransferase/Glutamine-synthetase adenylyltransferase" evidence="8">
    <location>
        <begin position="301"/>
        <end position="442"/>
    </location>
</feature>
<dbReference type="Pfam" id="PF03710">
    <property type="entry name" value="GlnE"/>
    <property type="match status" value="2"/>
</dbReference>
<dbReference type="RefSeq" id="WP_108856207.1">
    <property type="nucleotide sequence ID" value="NZ_OMOI01000001.1"/>
</dbReference>
<dbReference type="CDD" id="cd05401">
    <property type="entry name" value="NT_GlnE_GlnD_like"/>
    <property type="match status" value="2"/>
</dbReference>
<evidence type="ECO:0000256" key="4">
    <source>
        <dbReference type="ARBA" id="ARBA00022840"/>
    </source>
</evidence>
<gene>
    <name evidence="9" type="primary">glnE</name>
    <name evidence="9" type="ORF">ALP8811_01181</name>
</gene>
<keyword evidence="4" id="KW-0067">ATP-binding</keyword>
<dbReference type="AlphaFoldDB" id="A0A2R8AJI8"/>
<dbReference type="InterPro" id="IPR023057">
    <property type="entry name" value="GlnE"/>
</dbReference>
<name>A0A2R8AJI8_9RHOB</name>
<protein>
    <submittedName>
        <fullName evidence="9">Bifunctional glutamine synthetase adenylyltransferase/adenylyl-removing enzyme</fullName>
    </submittedName>
</protein>
<evidence type="ECO:0000256" key="6">
    <source>
        <dbReference type="ARBA" id="ARBA00023268"/>
    </source>
</evidence>
<dbReference type="GO" id="GO:0008882">
    <property type="term" value="F:[glutamate-ammonia-ligase] adenylyltransferase activity"/>
    <property type="evidence" value="ECO:0007669"/>
    <property type="project" value="InterPro"/>
</dbReference>
<accession>A0A2R8AJI8</accession>
<dbReference type="InterPro" id="IPR005190">
    <property type="entry name" value="GlnE_rpt_dom"/>
</dbReference>
<dbReference type="Gene3D" id="3.30.460.10">
    <property type="entry name" value="Beta Polymerase, domain 2"/>
    <property type="match status" value="2"/>
</dbReference>
<evidence type="ECO:0000313" key="10">
    <source>
        <dbReference type="Proteomes" id="UP000244911"/>
    </source>
</evidence>
<proteinExistence type="predicted"/>
<dbReference type="InterPro" id="IPR043519">
    <property type="entry name" value="NT_sf"/>
</dbReference>
<dbReference type="Gene3D" id="1.20.120.330">
    <property type="entry name" value="Nucleotidyltransferases domain 2"/>
    <property type="match status" value="2"/>
</dbReference>
<sequence length="931" mass="102382">MSQNTFAARIARTPIAYDAEPAADIDTLFADLTPDLREILSGAAGCSPYLKGLMEKQADWLRAALSIAPEDAITAAMQDMNTDSDSALRKSLRVAKQRIALLTGLADLAGVYQLEQVTGALTDLADFATHTAMTFQVGNEIRRGKLPGMTDADVETAGGMVALAMGKMGAHELNYSSDVDLIMLFDDSRFEGADFHEARSSHVRATRKMSAMLSELTEDGYVFRTDLRLRPDPSVTPVCVSMEAAERYYESLGRTWERAAHIKARPCGGDIAAGEAYLTRLRPFIWRKHLDFAAIQDAHDMRLRIREHKGLFGDITLPGHDMKLGRGGIREIEFFTQTRQIIAGGRDEGLRMRETVPGLAALAAKDWIPTDVAEILTRHYRFHREVEHRVQMFRDAQTHNLPKTDDEFDRLARMMGEGDTEVLKTRIHDALAEVHELTESFFAPDDTTADSRELTESEAEIVARWETYPCLRSARAVEIFNRLKPDLLARLADAPRPHDALIQFDGFLKRLPAGVQLFSLFEANPTLVDLIVDIAATAPALAAYLGHNAQVLDAVIGGGFFEPWPGGDALEAELAARLDKAPDYEAKLDGTRRWMKEWHFRIGVHFLRGLIHAREAGVQYTDLADAVIRGLWPVVVDNFALKHGMPPGAGAAIIGMGSLGARSLSATSDLDLIVIYDPKGEDMSDGRRPLATRPYYARLTQAFLTALSAPMAEGRLYEVDMRLRPSGRQGAVATSIESFKAYQRDEAWTWEHLALTRARVVAGPEGLAKDYEAARAEVLGFDRDPAKVIADVIEMRNRIADAKQAGGALDAKLGEGHLQDVELVAQAAALLSKDTPREPDRQIAQGVAIEWFSDGQARSLVQSHDLMWRLQAASKLLSEGPLDLEDLGQGGQDLLLRETGAESEAALIEDLEEKARAAALAIDEVLANPPG</sequence>
<keyword evidence="6" id="KW-0511">Multifunctional enzyme</keyword>
<keyword evidence="3" id="KW-0547">Nucleotide-binding</keyword>
<keyword evidence="10" id="KW-1185">Reference proteome</keyword>